<dbReference type="InterPro" id="IPR015943">
    <property type="entry name" value="WD40/YVTN_repeat-like_dom_sf"/>
</dbReference>
<dbReference type="SMART" id="SM00320">
    <property type="entry name" value="WD40"/>
    <property type="match status" value="8"/>
</dbReference>
<proteinExistence type="predicted"/>
<name>M1KKZ9_ENCCN</name>
<dbReference type="PRINTS" id="PR00320">
    <property type="entry name" value="GPROTEINBRPT"/>
</dbReference>
<evidence type="ECO:0000256" key="4">
    <source>
        <dbReference type="ARBA" id="ARBA00023242"/>
    </source>
</evidence>
<dbReference type="PANTHER" id="PTHR19848:SF0">
    <property type="entry name" value="NOTCHLESS PROTEIN HOMOLOG 1"/>
    <property type="match status" value="1"/>
</dbReference>
<dbReference type="InterPro" id="IPR001680">
    <property type="entry name" value="WD40_rpt"/>
</dbReference>
<dbReference type="PROSITE" id="PS50082">
    <property type="entry name" value="WD_REPEATS_2"/>
    <property type="match status" value="4"/>
</dbReference>
<dbReference type="InterPro" id="IPR036322">
    <property type="entry name" value="WD40_repeat_dom_sf"/>
</dbReference>
<dbReference type="Pfam" id="PF00400">
    <property type="entry name" value="WD40"/>
    <property type="match status" value="6"/>
</dbReference>
<dbReference type="Gene3D" id="2.130.10.10">
    <property type="entry name" value="YVTN repeat-like/Quinoprotein amine dehydrogenase"/>
    <property type="match status" value="2"/>
</dbReference>
<feature type="repeat" description="WD" evidence="5">
    <location>
        <begin position="190"/>
        <end position="222"/>
    </location>
</feature>
<evidence type="ECO:0000256" key="5">
    <source>
        <dbReference type="PROSITE-ProRule" id="PRU00221"/>
    </source>
</evidence>
<feature type="repeat" description="WD" evidence="5">
    <location>
        <begin position="149"/>
        <end position="181"/>
    </location>
</feature>
<feature type="repeat" description="WD" evidence="5">
    <location>
        <begin position="110"/>
        <end position="139"/>
    </location>
</feature>
<sequence length="414" mass="45948">MMQSTESMCLVNKKLNFFYPMTDSVLVEFEDQEGCKVSDRLQIPVKILRSQLQLLANTHLSLYVNGQPVLETLEETLKQQNISSAEEVVKIRMSEEEPATQAAFHCSSSFSGHEGPVLCVRYSGVIVTGGGDSTVRFWDPMTRTQSKVVKRHGHWVQSLDISPDGKWIASGALDGSVNLYSSDGEYIRSFPGHRKGIVALAFHRGNLVTGSRDNSVVVWSLNGEVLLSYAHTMPVTCICSGEDCIASGSKDGRIKVYKNLRFAEELRGHSSGINAIDCNGNYMVSGCDGGDVIVWKGFALHKRMKHSAEVISVSISPNKLYVASGSFDKSVKLWSMDSGQQLSSFRHMDLVYKIKMMNDLVVSCSKDKTIKMFRVSKKKVVSDLVCDDEVYCFDMRSDGGLVCGTRSNRVYFFN</sequence>
<dbReference type="GO" id="GO:0000027">
    <property type="term" value="P:ribosomal large subunit assembly"/>
    <property type="evidence" value="ECO:0007669"/>
    <property type="project" value="TreeGrafter"/>
</dbReference>
<dbReference type="PROSITE" id="PS50294">
    <property type="entry name" value="WD_REPEATS_REGION"/>
    <property type="match status" value="3"/>
</dbReference>
<accession>M1KKZ9</accession>
<evidence type="ECO:0000256" key="3">
    <source>
        <dbReference type="ARBA" id="ARBA00022737"/>
    </source>
</evidence>
<gene>
    <name evidence="7" type="ORF">ECU03_0430</name>
</gene>
<organism evidence="7">
    <name type="scientific">Encephalitozoon cuniculi</name>
    <name type="common">Microsporidian parasite</name>
    <dbReference type="NCBI Taxonomy" id="6035"/>
    <lineage>
        <taxon>Eukaryota</taxon>
        <taxon>Fungi</taxon>
        <taxon>Fungi incertae sedis</taxon>
        <taxon>Microsporidia</taxon>
        <taxon>Unikaryonidae</taxon>
        <taxon>Encephalitozoon</taxon>
    </lineage>
</organism>
<evidence type="ECO:0000313" key="7">
    <source>
        <dbReference type="EMBL" id="AGE95941.1"/>
    </source>
</evidence>
<dbReference type="VEuPathDB" id="MicrosporidiaDB:ECU03_0430"/>
<dbReference type="CDD" id="cd00200">
    <property type="entry name" value="WD40"/>
    <property type="match status" value="1"/>
</dbReference>
<evidence type="ECO:0000256" key="1">
    <source>
        <dbReference type="ARBA" id="ARBA00004604"/>
    </source>
</evidence>
<reference evidence="7" key="1">
    <citation type="journal article" date="2013" name="Eukaryot. Cell">
        <title>Extremely Reduced Levels of Heterozygosity in the Vertebrate Pathogen Encephalitozoon cuniculi.</title>
        <authorList>
            <person name="Selman M."/>
            <person name="Sak B."/>
            <person name="Kvac M."/>
            <person name="Farinelli L."/>
            <person name="Weiss L.M."/>
            <person name="Corradi N."/>
        </authorList>
    </citation>
    <scope>NUCLEOTIDE SEQUENCE</scope>
</reference>
<keyword evidence="2 5" id="KW-0853">WD repeat</keyword>
<evidence type="ECO:0000259" key="6">
    <source>
        <dbReference type="Pfam" id="PF25048"/>
    </source>
</evidence>
<feature type="domain" description="TEP-1 C-terminal beta-propeller" evidence="6">
    <location>
        <begin position="347"/>
        <end position="413"/>
    </location>
</feature>
<protein>
    <submittedName>
        <fullName evidence="7">Wd repeat containing protein</fullName>
    </submittedName>
</protein>
<dbReference type="PANTHER" id="PTHR19848">
    <property type="entry name" value="WD40 REPEAT PROTEIN"/>
    <property type="match status" value="1"/>
</dbReference>
<evidence type="ECO:0000256" key="2">
    <source>
        <dbReference type="ARBA" id="ARBA00022574"/>
    </source>
</evidence>
<dbReference type="AlphaFoldDB" id="M1KKZ9"/>
<comment type="subcellular location">
    <subcellularLocation>
        <location evidence="1">Nucleus</location>
        <location evidence="1">Nucleolus</location>
    </subcellularLocation>
</comment>
<dbReference type="GO" id="GO:0005730">
    <property type="term" value="C:nucleolus"/>
    <property type="evidence" value="ECO:0007669"/>
    <property type="project" value="UniProtKB-SubCell"/>
</dbReference>
<dbReference type="VEuPathDB" id="MicrosporidiaDB:AEWR_030370"/>
<dbReference type="VEuPathDB" id="MicrosporidiaDB:M970_030370"/>
<keyword evidence="4" id="KW-0539">Nucleus</keyword>
<dbReference type="InterPro" id="IPR056828">
    <property type="entry name" value="Beta-prop_TEP1_C"/>
</dbReference>
<dbReference type="VEuPathDB" id="MicrosporidiaDB:AEWD_030370"/>
<dbReference type="VEuPathDB" id="MicrosporidiaDB:AEWQ_030370"/>
<feature type="repeat" description="WD" evidence="5">
    <location>
        <begin position="303"/>
        <end position="344"/>
    </location>
</feature>
<dbReference type="EMBL" id="KC513611">
    <property type="protein sequence ID" value="AGE95941.1"/>
    <property type="molecule type" value="Genomic_DNA"/>
</dbReference>
<dbReference type="InterPro" id="IPR020472">
    <property type="entry name" value="WD40_PAC1"/>
</dbReference>
<dbReference type="SUPFAM" id="SSF50978">
    <property type="entry name" value="WD40 repeat-like"/>
    <property type="match status" value="1"/>
</dbReference>
<keyword evidence="3" id="KW-0677">Repeat</keyword>
<dbReference type="Pfam" id="PF25048">
    <property type="entry name" value="Beta-prop_TEP1_C"/>
    <property type="match status" value="1"/>
</dbReference>